<feature type="transmembrane region" description="Helical" evidence="6">
    <location>
        <begin position="141"/>
        <end position="159"/>
    </location>
</feature>
<dbReference type="Pfam" id="PF00892">
    <property type="entry name" value="EamA"/>
    <property type="match status" value="1"/>
</dbReference>
<keyword evidence="4 6" id="KW-1133">Transmembrane helix</keyword>
<keyword evidence="3 6" id="KW-0812">Transmembrane</keyword>
<evidence type="ECO:0000256" key="5">
    <source>
        <dbReference type="ARBA" id="ARBA00023136"/>
    </source>
</evidence>
<feature type="transmembrane region" description="Helical" evidence="6">
    <location>
        <begin position="233"/>
        <end position="253"/>
    </location>
</feature>
<accession>A0A317PDW0</accession>
<comment type="caution">
    <text evidence="8">The sequence shown here is derived from an EMBL/GenBank/DDBJ whole genome shotgun (WGS) entry which is preliminary data.</text>
</comment>
<dbReference type="PANTHER" id="PTHR22911">
    <property type="entry name" value="ACYL-MALONYL CONDENSING ENZYME-RELATED"/>
    <property type="match status" value="1"/>
</dbReference>
<dbReference type="GO" id="GO:0016020">
    <property type="term" value="C:membrane"/>
    <property type="evidence" value="ECO:0007669"/>
    <property type="project" value="UniProtKB-SubCell"/>
</dbReference>
<comment type="similarity">
    <text evidence="2">Belongs to the drug/metabolite transporter (DMT) superfamily. 10 TMS drug/metabolite exporter (DME) (TC 2.A.7.3) family.</text>
</comment>
<dbReference type="InterPro" id="IPR000620">
    <property type="entry name" value="EamA_dom"/>
</dbReference>
<comment type="subcellular location">
    <subcellularLocation>
        <location evidence="1">Membrane</location>
        <topology evidence="1">Multi-pass membrane protein</topology>
    </subcellularLocation>
</comment>
<feature type="transmembrane region" description="Helical" evidence="6">
    <location>
        <begin position="165"/>
        <end position="182"/>
    </location>
</feature>
<proteinExistence type="inferred from homology"/>
<feature type="transmembrane region" description="Helical" evidence="6">
    <location>
        <begin position="113"/>
        <end position="132"/>
    </location>
</feature>
<evidence type="ECO:0000313" key="9">
    <source>
        <dbReference type="Proteomes" id="UP000246352"/>
    </source>
</evidence>
<sequence length="324" mass="34810">MSTPKDVVPRRPSIPALEPHVTRGLVLMLLAVTISPIIDIFSKLAIATISPVEITAARFLLQAAFGLPVLVWRRIPLALSWSNTRSNALRGAIICISMVCFVATLRVMAVADAIAIFFVEPIILTVLSSVFLKETIGWRRYTACAVGFCGALLIIQPSFEEVGAIALLPIVSAFAIAVFILLTRMRAGSENAWAMQVQSGLWGLLLCVLMLWAGHDSGLELFAVAVPDGVTLLYLLGVGISASVSGMLGVYAYRAAPASVLAPLQYLEIVSATVVAWFVFGDFPNALKWLGIAIVVGSGLFIIWRERRFSSRPVSGVKNATLSP</sequence>
<keyword evidence="9" id="KW-1185">Reference proteome</keyword>
<dbReference type="AlphaFoldDB" id="A0A317PDW0"/>
<protein>
    <submittedName>
        <fullName evidence="8">EamA domain-containing membrane protein RarD</fullName>
    </submittedName>
</protein>
<feature type="transmembrane region" description="Helical" evidence="6">
    <location>
        <begin position="286"/>
        <end position="304"/>
    </location>
</feature>
<organism evidence="8 9">
    <name type="scientific">Hoeflea marina</name>
    <dbReference type="NCBI Taxonomy" id="274592"/>
    <lineage>
        <taxon>Bacteria</taxon>
        <taxon>Pseudomonadati</taxon>
        <taxon>Pseudomonadota</taxon>
        <taxon>Alphaproteobacteria</taxon>
        <taxon>Hyphomicrobiales</taxon>
        <taxon>Rhizobiaceae</taxon>
        <taxon>Hoeflea</taxon>
    </lineage>
</organism>
<dbReference type="SUPFAM" id="SSF103481">
    <property type="entry name" value="Multidrug resistance efflux transporter EmrE"/>
    <property type="match status" value="2"/>
</dbReference>
<evidence type="ECO:0000313" key="8">
    <source>
        <dbReference type="EMBL" id="PWV95272.1"/>
    </source>
</evidence>
<evidence type="ECO:0000256" key="3">
    <source>
        <dbReference type="ARBA" id="ARBA00022692"/>
    </source>
</evidence>
<feature type="transmembrane region" description="Helical" evidence="6">
    <location>
        <begin position="21"/>
        <end position="42"/>
    </location>
</feature>
<feature type="transmembrane region" description="Helical" evidence="6">
    <location>
        <begin position="87"/>
        <end position="107"/>
    </location>
</feature>
<dbReference type="Proteomes" id="UP000246352">
    <property type="component" value="Unassembled WGS sequence"/>
</dbReference>
<dbReference type="InterPro" id="IPR037185">
    <property type="entry name" value="EmrE-like"/>
</dbReference>
<feature type="transmembrane region" description="Helical" evidence="6">
    <location>
        <begin position="260"/>
        <end position="280"/>
    </location>
</feature>
<gene>
    <name evidence="8" type="ORF">DFR52_1136</name>
</gene>
<dbReference type="OrthoDB" id="7818056at2"/>
<evidence type="ECO:0000256" key="6">
    <source>
        <dbReference type="SAM" id="Phobius"/>
    </source>
</evidence>
<feature type="transmembrane region" description="Helical" evidence="6">
    <location>
        <begin position="54"/>
        <end position="75"/>
    </location>
</feature>
<reference evidence="8 9" key="1">
    <citation type="submission" date="2018-05" db="EMBL/GenBank/DDBJ databases">
        <title>Genomic Encyclopedia of Type Strains, Phase IV (KMG-IV): sequencing the most valuable type-strain genomes for metagenomic binning, comparative biology and taxonomic classification.</title>
        <authorList>
            <person name="Goeker M."/>
        </authorList>
    </citation>
    <scope>NUCLEOTIDE SEQUENCE [LARGE SCALE GENOMIC DNA]</scope>
    <source>
        <strain evidence="8 9">DSM 16791</strain>
    </source>
</reference>
<name>A0A317PDW0_9HYPH</name>
<dbReference type="PANTHER" id="PTHR22911:SF6">
    <property type="entry name" value="SOLUTE CARRIER FAMILY 35 MEMBER G1"/>
    <property type="match status" value="1"/>
</dbReference>
<keyword evidence="5 6" id="KW-0472">Membrane</keyword>
<dbReference type="RefSeq" id="WP_110034590.1">
    <property type="nucleotide sequence ID" value="NZ_QGTR01000013.1"/>
</dbReference>
<feature type="transmembrane region" description="Helical" evidence="6">
    <location>
        <begin position="194"/>
        <end position="213"/>
    </location>
</feature>
<evidence type="ECO:0000256" key="4">
    <source>
        <dbReference type="ARBA" id="ARBA00022989"/>
    </source>
</evidence>
<evidence type="ECO:0000256" key="2">
    <source>
        <dbReference type="ARBA" id="ARBA00009853"/>
    </source>
</evidence>
<feature type="domain" description="EamA" evidence="7">
    <location>
        <begin position="23"/>
        <end position="155"/>
    </location>
</feature>
<evidence type="ECO:0000256" key="1">
    <source>
        <dbReference type="ARBA" id="ARBA00004141"/>
    </source>
</evidence>
<evidence type="ECO:0000259" key="7">
    <source>
        <dbReference type="Pfam" id="PF00892"/>
    </source>
</evidence>
<dbReference type="EMBL" id="QGTR01000013">
    <property type="protein sequence ID" value="PWV95272.1"/>
    <property type="molecule type" value="Genomic_DNA"/>
</dbReference>